<keyword evidence="3" id="KW-1185">Reference proteome</keyword>
<protein>
    <recommendedName>
        <fullName evidence="4">DUF4843 domain-containing protein</fullName>
    </recommendedName>
</protein>
<feature type="transmembrane region" description="Helical" evidence="1">
    <location>
        <begin position="12"/>
        <end position="32"/>
    </location>
</feature>
<evidence type="ECO:0000256" key="1">
    <source>
        <dbReference type="SAM" id="Phobius"/>
    </source>
</evidence>
<gene>
    <name evidence="2" type="ORF">ACFOSV_15010</name>
</gene>
<evidence type="ECO:0000313" key="3">
    <source>
        <dbReference type="Proteomes" id="UP001595805"/>
    </source>
</evidence>
<keyword evidence="1" id="KW-0472">Membrane</keyword>
<evidence type="ECO:0008006" key="4">
    <source>
        <dbReference type="Google" id="ProtNLM"/>
    </source>
</evidence>
<organism evidence="2 3">
    <name type="scientific">Algoriphagus namhaensis</name>
    <dbReference type="NCBI Taxonomy" id="915353"/>
    <lineage>
        <taxon>Bacteria</taxon>
        <taxon>Pseudomonadati</taxon>
        <taxon>Bacteroidota</taxon>
        <taxon>Cytophagia</taxon>
        <taxon>Cytophagales</taxon>
        <taxon>Cyclobacteriaceae</taxon>
        <taxon>Algoriphagus</taxon>
    </lineage>
</organism>
<evidence type="ECO:0000313" key="2">
    <source>
        <dbReference type="EMBL" id="MFC3881502.1"/>
    </source>
</evidence>
<keyword evidence="1" id="KW-1133">Transmembrane helix</keyword>
<dbReference type="EMBL" id="JBHRZS010000007">
    <property type="protein sequence ID" value="MFC3881502.1"/>
    <property type="molecule type" value="Genomic_DNA"/>
</dbReference>
<name>A0ABV8AX58_9BACT</name>
<dbReference type="PROSITE" id="PS51257">
    <property type="entry name" value="PROKAR_LIPOPROTEIN"/>
    <property type="match status" value="1"/>
</dbReference>
<accession>A0ABV8AX58</accession>
<reference evidence="3" key="1">
    <citation type="journal article" date="2019" name="Int. J. Syst. Evol. Microbiol.">
        <title>The Global Catalogue of Microorganisms (GCM) 10K type strain sequencing project: providing services to taxonomists for standard genome sequencing and annotation.</title>
        <authorList>
            <consortium name="The Broad Institute Genomics Platform"/>
            <consortium name="The Broad Institute Genome Sequencing Center for Infectious Disease"/>
            <person name="Wu L."/>
            <person name="Ma J."/>
        </authorList>
    </citation>
    <scope>NUCLEOTIDE SEQUENCE [LARGE SCALE GENOMIC DNA]</scope>
    <source>
        <strain evidence="3">CCUG 60523</strain>
    </source>
</reference>
<keyword evidence="1" id="KW-0812">Transmembrane</keyword>
<dbReference type="RefSeq" id="WP_377906848.1">
    <property type="nucleotide sequence ID" value="NZ_JBHRZS010000007.1"/>
</dbReference>
<dbReference type="Proteomes" id="UP001595805">
    <property type="component" value="Unassembled WGS sequence"/>
</dbReference>
<sequence>MKSGGSNQKFSNKVVSITLSLLAVNLVILIIFSCVGDDSTFGNPFGDCPAASNANAVDLSVFYSPFKNSMYSSPTDTVSLDEFAFNIELTPELISSSERGGFPGQAYALSCAQTFNFKNISNITVILKSPFNNLPIGTDISYLLTLADATTLDDLRDFQRTASFFNMKLTVVPPNYSQLHTQTFLFLRDGSQIVVESTSPYIQTN</sequence>
<comment type="caution">
    <text evidence="2">The sequence shown here is derived from an EMBL/GenBank/DDBJ whole genome shotgun (WGS) entry which is preliminary data.</text>
</comment>
<proteinExistence type="predicted"/>